<sequence length="148" mass="16684">MEFSNQLKHVFKLIDANSDGKISSLELKEVLMCLGEDKSKAAKEAEVMVKEVDCNGDGFIDMEEFMGVVGGKSERSREELMDAFLIFDRDRNGFISAEELRRVLVSLGYGKCTLKECFLMIRGVDMNGDGLIDFEEFRLMMTRCGGVK</sequence>
<dbReference type="Proteomes" id="UP001234297">
    <property type="component" value="Chromosome 8"/>
</dbReference>
<evidence type="ECO:0000313" key="2">
    <source>
        <dbReference type="Proteomes" id="UP001234297"/>
    </source>
</evidence>
<organism evidence="1 2">
    <name type="scientific">Persea americana</name>
    <name type="common">Avocado</name>
    <dbReference type="NCBI Taxonomy" id="3435"/>
    <lineage>
        <taxon>Eukaryota</taxon>
        <taxon>Viridiplantae</taxon>
        <taxon>Streptophyta</taxon>
        <taxon>Embryophyta</taxon>
        <taxon>Tracheophyta</taxon>
        <taxon>Spermatophyta</taxon>
        <taxon>Magnoliopsida</taxon>
        <taxon>Magnoliidae</taxon>
        <taxon>Laurales</taxon>
        <taxon>Lauraceae</taxon>
        <taxon>Persea</taxon>
    </lineage>
</organism>
<name>A0ACC2LFP5_PERAE</name>
<dbReference type="EMBL" id="CM056816">
    <property type="protein sequence ID" value="KAJ8632259.1"/>
    <property type="molecule type" value="Genomic_DNA"/>
</dbReference>
<keyword evidence="2" id="KW-1185">Reference proteome</keyword>
<evidence type="ECO:0000313" key="1">
    <source>
        <dbReference type="EMBL" id="KAJ8632259.1"/>
    </source>
</evidence>
<gene>
    <name evidence="1" type="ORF">MRB53_025595</name>
</gene>
<protein>
    <submittedName>
        <fullName evidence="1">Uncharacterized protein</fullName>
    </submittedName>
</protein>
<accession>A0ACC2LFP5</accession>
<reference evidence="1 2" key="1">
    <citation type="journal article" date="2022" name="Hortic Res">
        <title>A haplotype resolved chromosomal level avocado genome allows analysis of novel avocado genes.</title>
        <authorList>
            <person name="Nath O."/>
            <person name="Fletcher S.J."/>
            <person name="Hayward A."/>
            <person name="Shaw L.M."/>
            <person name="Masouleh A.K."/>
            <person name="Furtado A."/>
            <person name="Henry R.J."/>
            <person name="Mitter N."/>
        </authorList>
    </citation>
    <scope>NUCLEOTIDE SEQUENCE [LARGE SCALE GENOMIC DNA]</scope>
    <source>
        <strain evidence="2">cv. Hass</strain>
    </source>
</reference>
<comment type="caution">
    <text evidence="1">The sequence shown here is derived from an EMBL/GenBank/DDBJ whole genome shotgun (WGS) entry which is preliminary data.</text>
</comment>
<proteinExistence type="predicted"/>